<feature type="compositionally biased region" description="Basic and acidic residues" evidence="1">
    <location>
        <begin position="243"/>
        <end position="291"/>
    </location>
</feature>
<sequence length="387" mass="42800">MGACASKFKEFKDGVPPPAEKEEVVTAERDVKIVEAMVNKEEAATAKEVKLVEETVSKDEVPAAAEDGEAKPRSLGHLLKEVEGEKDSTENGNAKFPEPVAADAEAKGKDEKAPSATDDVKPSNPVEKKTEGDVKPDSENLGVEVSEKKTEEKSLAETEKKKTEEEPTETTKLEAPTETIKHEAKNAEVEKKIEDTKLAEDTKKETEASEKITEEKSLAETEKKKPEDEPTETTKLETPTEIIKFEAKNAEAEKTIEDTELAEDTKIETESSEKITEEKSLAETEKKKTEEQPTEITKLETQTETTKLETPTETIKHETKDAEEEKKNGENKLAVDPKIETPAKVEEDDKHIDEPTIIESCGKQQSTEVKPVSDAEKPKDGEDETKN</sequence>
<protein>
    <submittedName>
        <fullName evidence="2">Uncharacterized protein</fullName>
    </submittedName>
</protein>
<feature type="compositionally biased region" description="Basic and acidic residues" evidence="1">
    <location>
        <begin position="371"/>
        <end position="387"/>
    </location>
</feature>
<feature type="compositionally biased region" description="Low complexity" evidence="1">
    <location>
        <begin position="294"/>
        <end position="313"/>
    </location>
</feature>
<evidence type="ECO:0000313" key="2">
    <source>
        <dbReference type="EMBL" id="KAL3614659.1"/>
    </source>
</evidence>
<feature type="region of interest" description="Disordered" evidence="1">
    <location>
        <begin position="54"/>
        <end position="387"/>
    </location>
</feature>
<evidence type="ECO:0000313" key="3">
    <source>
        <dbReference type="Proteomes" id="UP001632038"/>
    </source>
</evidence>
<feature type="compositionally biased region" description="Basic and acidic residues" evidence="1">
    <location>
        <begin position="145"/>
        <end position="172"/>
    </location>
</feature>
<comment type="caution">
    <text evidence="2">The sequence shown here is derived from an EMBL/GenBank/DDBJ whole genome shotgun (WGS) entry which is preliminary data.</text>
</comment>
<feature type="compositionally biased region" description="Basic and acidic residues" evidence="1">
    <location>
        <begin position="314"/>
        <end position="354"/>
    </location>
</feature>
<organism evidence="2 3">
    <name type="scientific">Castilleja foliolosa</name>
    <dbReference type="NCBI Taxonomy" id="1961234"/>
    <lineage>
        <taxon>Eukaryota</taxon>
        <taxon>Viridiplantae</taxon>
        <taxon>Streptophyta</taxon>
        <taxon>Embryophyta</taxon>
        <taxon>Tracheophyta</taxon>
        <taxon>Spermatophyta</taxon>
        <taxon>Magnoliopsida</taxon>
        <taxon>eudicotyledons</taxon>
        <taxon>Gunneridae</taxon>
        <taxon>Pentapetalae</taxon>
        <taxon>asterids</taxon>
        <taxon>lamiids</taxon>
        <taxon>Lamiales</taxon>
        <taxon>Orobanchaceae</taxon>
        <taxon>Pedicularideae</taxon>
        <taxon>Castillejinae</taxon>
        <taxon>Castilleja</taxon>
    </lineage>
</organism>
<accession>A0ABD3BBY1</accession>
<proteinExistence type="predicted"/>
<reference evidence="3" key="1">
    <citation type="journal article" date="2024" name="IScience">
        <title>Strigolactones Initiate the Formation of Haustorium-like Structures in Castilleja.</title>
        <authorList>
            <person name="Buerger M."/>
            <person name="Peterson D."/>
            <person name="Chory J."/>
        </authorList>
    </citation>
    <scope>NUCLEOTIDE SEQUENCE [LARGE SCALE GENOMIC DNA]</scope>
</reference>
<dbReference type="Proteomes" id="UP001632038">
    <property type="component" value="Unassembled WGS sequence"/>
</dbReference>
<dbReference type="AlphaFoldDB" id="A0ABD3BBY1"/>
<feature type="compositionally biased region" description="Basic and acidic residues" evidence="1">
    <location>
        <begin position="179"/>
        <end position="235"/>
    </location>
</feature>
<feature type="compositionally biased region" description="Basic and acidic residues" evidence="1">
    <location>
        <begin position="68"/>
        <end position="89"/>
    </location>
</feature>
<name>A0ABD3BBY1_9LAMI</name>
<feature type="compositionally biased region" description="Basic and acidic residues" evidence="1">
    <location>
        <begin position="104"/>
        <end position="138"/>
    </location>
</feature>
<dbReference type="EMBL" id="JAVIJP010000103">
    <property type="protein sequence ID" value="KAL3614659.1"/>
    <property type="molecule type" value="Genomic_DNA"/>
</dbReference>
<gene>
    <name evidence="2" type="ORF">CASFOL_041416</name>
</gene>
<evidence type="ECO:0000256" key="1">
    <source>
        <dbReference type="SAM" id="MobiDB-lite"/>
    </source>
</evidence>
<keyword evidence="3" id="KW-1185">Reference proteome</keyword>